<evidence type="ECO:0000256" key="1">
    <source>
        <dbReference type="SAM" id="MobiDB-lite"/>
    </source>
</evidence>
<feature type="compositionally biased region" description="Low complexity" evidence="1">
    <location>
        <begin position="292"/>
        <end position="321"/>
    </location>
</feature>
<comment type="caution">
    <text evidence="2">The sequence shown here is derived from an EMBL/GenBank/DDBJ whole genome shotgun (WGS) entry which is preliminary data.</text>
</comment>
<keyword evidence="3" id="KW-1185">Reference proteome</keyword>
<proteinExistence type="predicted"/>
<feature type="region of interest" description="Disordered" evidence="1">
    <location>
        <begin position="292"/>
        <end position="344"/>
    </location>
</feature>
<reference evidence="2 3" key="1">
    <citation type="submission" date="2018-11" db="EMBL/GenBank/DDBJ databases">
        <title>Genome assembly of Steccherinum ochraceum LE-BIN_3174, the white-rot fungus of the Steccherinaceae family (The Residual Polyporoid clade, Polyporales, Basidiomycota).</title>
        <authorList>
            <person name="Fedorova T.V."/>
            <person name="Glazunova O.A."/>
            <person name="Landesman E.O."/>
            <person name="Moiseenko K.V."/>
            <person name="Psurtseva N.V."/>
            <person name="Savinova O.S."/>
            <person name="Shakhova N.V."/>
            <person name="Tyazhelova T.V."/>
            <person name="Vasina D.V."/>
        </authorList>
    </citation>
    <scope>NUCLEOTIDE SEQUENCE [LARGE SCALE GENOMIC DNA]</scope>
    <source>
        <strain evidence="2 3">LE-BIN_3174</strain>
    </source>
</reference>
<evidence type="ECO:0000313" key="3">
    <source>
        <dbReference type="Proteomes" id="UP000292702"/>
    </source>
</evidence>
<feature type="compositionally biased region" description="Low complexity" evidence="1">
    <location>
        <begin position="63"/>
        <end position="82"/>
    </location>
</feature>
<gene>
    <name evidence="2" type="ORF">EIP91_011041</name>
</gene>
<dbReference type="AlphaFoldDB" id="A0A4V2MUU4"/>
<accession>A0A4V2MUU4</accession>
<feature type="compositionally biased region" description="Basic and acidic residues" evidence="1">
    <location>
        <begin position="96"/>
        <end position="105"/>
    </location>
</feature>
<dbReference type="EMBL" id="RWJN01000699">
    <property type="protein sequence ID" value="TCD59927.1"/>
    <property type="molecule type" value="Genomic_DNA"/>
</dbReference>
<feature type="compositionally biased region" description="Low complexity" evidence="1">
    <location>
        <begin position="106"/>
        <end position="134"/>
    </location>
</feature>
<feature type="region of interest" description="Disordered" evidence="1">
    <location>
        <begin position="42"/>
        <end position="146"/>
    </location>
</feature>
<dbReference type="Proteomes" id="UP000292702">
    <property type="component" value="Unassembled WGS sequence"/>
</dbReference>
<evidence type="ECO:0000313" key="2">
    <source>
        <dbReference type="EMBL" id="TCD59927.1"/>
    </source>
</evidence>
<name>A0A4V2MUU4_9APHY</name>
<protein>
    <submittedName>
        <fullName evidence="2">Uncharacterized protein</fullName>
    </submittedName>
</protein>
<sequence length="591" mass="63874">MCVCKGSRLAAVKGCSLGAACCAFYAVDNSCKNDYHKKRYEAKRNNTNVSSSTSGRKSKTTKTPRTTKSTAPSSAPTTASSSQPDAVSDSVAPESTDDRDLESEKSPAASADATTSDSNSNSSPAAASKTSTTKSKSRTLSQPTDKFYNDQVSLASFVSSRREEERRKQRTAPIETGFEMLEKAKGTILFRVWVTKGPPKLLRGLLNPAREFLPGTHPSLLKSGVVDDTGHCDVYDQALQSWVTCESSAAIEVPPDIKTLCIRSCGLQKSDCVDLPHFAIASLDRARASSLSLDIPTPSSSSSLTPDRSPSPSTDRSSPIPDVFGPTAASRARNSSGSHRRVSQTGAGRKYLKVLPFKTVWSFMVAVETDRAKTGNLELSLPPVTAAHGILCKKAGYNKAKNLLRCGDEGLWAKYKNKPFSEYCLAVQKISLPAPSPVLPFENQKERVYLSMDDGGTEDATDGLHVDSSVSTEASDNDIVMPIVDHDDGLSVTSDLDQLWLDNQDDIIPEFLNAALAITNVNSHPIPPSEPAVEQPNVYGVQWNYLDPNIISQDDGWMTGNGSYPWNVPPFALNPNIQLPDNLQQLFNSQD</sequence>
<organism evidence="2 3">
    <name type="scientific">Steccherinum ochraceum</name>
    <dbReference type="NCBI Taxonomy" id="92696"/>
    <lineage>
        <taxon>Eukaryota</taxon>
        <taxon>Fungi</taxon>
        <taxon>Dikarya</taxon>
        <taxon>Basidiomycota</taxon>
        <taxon>Agaricomycotina</taxon>
        <taxon>Agaricomycetes</taxon>
        <taxon>Polyporales</taxon>
        <taxon>Steccherinaceae</taxon>
        <taxon>Steccherinum</taxon>
    </lineage>
</organism>